<dbReference type="SMART" id="SM00855">
    <property type="entry name" value="PGAM"/>
    <property type="match status" value="1"/>
</dbReference>
<evidence type="ECO:0000313" key="1">
    <source>
        <dbReference type="EMBL" id="MEA5141415.1"/>
    </source>
</evidence>
<dbReference type="SUPFAM" id="SSF53254">
    <property type="entry name" value="Phosphoglycerate mutase-like"/>
    <property type="match status" value="1"/>
</dbReference>
<protein>
    <submittedName>
        <fullName evidence="1">Histidine phosphatase family protein</fullName>
    </submittedName>
</protein>
<evidence type="ECO:0000313" key="2">
    <source>
        <dbReference type="Proteomes" id="UP001302949"/>
    </source>
</evidence>
<sequence length="166" mass="18414">MIKRLYLVRHATASQSVSPDIVRPLTSSGMIDVARMGKFLSKKIENPVDLVITSNAERTQMTAKVLCEQLGIDEDKVLVRRSLYESSPKHYLDAINAIPENVQTAILVGHNPSISYFAEYLTHAEIDSMPTCGVVAMTIEHFTWAEVGKKSATLTFYETPESILGN</sequence>
<comment type="caution">
    <text evidence="1">The sequence shown here is derived from an EMBL/GenBank/DDBJ whole genome shotgun (WGS) entry which is preliminary data.</text>
</comment>
<dbReference type="Pfam" id="PF00300">
    <property type="entry name" value="His_Phos_1"/>
    <property type="match status" value="1"/>
</dbReference>
<dbReference type="InterPro" id="IPR029033">
    <property type="entry name" value="His_PPase_superfam"/>
</dbReference>
<dbReference type="RefSeq" id="WP_323298572.1">
    <property type="nucleotide sequence ID" value="NZ_JAYFUM010000027.1"/>
</dbReference>
<keyword evidence="2" id="KW-1185">Reference proteome</keyword>
<accession>A0ABU5QEX6</accession>
<dbReference type="Gene3D" id="3.40.50.1240">
    <property type="entry name" value="Phosphoglycerate mutase-like"/>
    <property type="match status" value="1"/>
</dbReference>
<reference evidence="1 2" key="1">
    <citation type="submission" date="2023-12" db="EMBL/GenBank/DDBJ databases">
        <title>Novel species of the genus Arcicella isolated from rivers.</title>
        <authorList>
            <person name="Lu H."/>
        </authorList>
    </citation>
    <scope>NUCLEOTIDE SEQUENCE [LARGE SCALE GENOMIC DNA]</scope>
    <source>
        <strain evidence="1 2">KCTC 23307</strain>
    </source>
</reference>
<dbReference type="Proteomes" id="UP001302949">
    <property type="component" value="Unassembled WGS sequence"/>
</dbReference>
<organism evidence="1 2">
    <name type="scientific">Arcicella rigui</name>
    <dbReference type="NCBI Taxonomy" id="797020"/>
    <lineage>
        <taxon>Bacteria</taxon>
        <taxon>Pseudomonadati</taxon>
        <taxon>Bacteroidota</taxon>
        <taxon>Cytophagia</taxon>
        <taxon>Cytophagales</taxon>
        <taxon>Flectobacillaceae</taxon>
        <taxon>Arcicella</taxon>
    </lineage>
</organism>
<dbReference type="EMBL" id="JAYFUM010000027">
    <property type="protein sequence ID" value="MEA5141415.1"/>
    <property type="molecule type" value="Genomic_DNA"/>
</dbReference>
<name>A0ABU5QEX6_9BACT</name>
<proteinExistence type="predicted"/>
<gene>
    <name evidence="1" type="ORF">VB248_19830</name>
</gene>
<dbReference type="InterPro" id="IPR013078">
    <property type="entry name" value="His_Pase_superF_clade-1"/>
</dbReference>
<dbReference type="CDD" id="cd07067">
    <property type="entry name" value="HP_PGM_like"/>
    <property type="match status" value="1"/>
</dbReference>